<keyword evidence="27" id="KW-1185">Reference proteome</keyword>
<feature type="domain" description="GAIN-B" evidence="23">
    <location>
        <begin position="5695"/>
        <end position="5855"/>
    </location>
</feature>
<dbReference type="SUPFAM" id="SSF49899">
    <property type="entry name" value="Concanavalin A-like lectins/glucanases"/>
    <property type="match status" value="1"/>
</dbReference>
<dbReference type="PROSITE" id="PS50261">
    <property type="entry name" value="G_PROTEIN_RECEP_F2_4"/>
    <property type="match status" value="1"/>
</dbReference>
<dbReference type="GO" id="GO:0001965">
    <property type="term" value="F:G-protein alpha-subunit binding"/>
    <property type="evidence" value="ECO:0007669"/>
    <property type="project" value="TreeGrafter"/>
</dbReference>
<dbReference type="InterPro" id="IPR057244">
    <property type="entry name" value="GAIN_B"/>
</dbReference>
<evidence type="ECO:0000256" key="4">
    <source>
        <dbReference type="ARBA" id="ARBA00007343"/>
    </source>
</evidence>
<evidence type="ECO:0000259" key="25">
    <source>
        <dbReference type="PROSITE" id="PS50948"/>
    </source>
</evidence>
<dbReference type="SMART" id="SM00237">
    <property type="entry name" value="Calx_beta"/>
    <property type="match status" value="21"/>
</dbReference>
<evidence type="ECO:0000256" key="1">
    <source>
        <dbReference type="ARBA" id="ARBA00004289"/>
    </source>
</evidence>
<dbReference type="GO" id="GO:0071277">
    <property type="term" value="P:cellular response to calcium ion"/>
    <property type="evidence" value="ECO:0007669"/>
    <property type="project" value="TreeGrafter"/>
</dbReference>
<feature type="transmembrane region" description="Helical" evidence="22">
    <location>
        <begin position="6082"/>
        <end position="6106"/>
    </location>
</feature>
<evidence type="ECO:0000256" key="5">
    <source>
        <dbReference type="ARBA" id="ARBA00022475"/>
    </source>
</evidence>
<evidence type="ECO:0000256" key="22">
    <source>
        <dbReference type="SAM" id="Phobius"/>
    </source>
</evidence>
<dbReference type="InterPro" id="IPR000832">
    <property type="entry name" value="GPCR_2_secretin-like"/>
</dbReference>
<comment type="caution">
    <text evidence="26">The sequence shown here is derived from an EMBL/GenBank/DDBJ whole genome shotgun (WGS) entry which is preliminary data.</text>
</comment>
<dbReference type="Gene3D" id="2.60.220.50">
    <property type="match status" value="1"/>
</dbReference>
<dbReference type="Pfam" id="PF13385">
    <property type="entry name" value="Laminin_G_3"/>
    <property type="match status" value="1"/>
</dbReference>
<evidence type="ECO:0000256" key="11">
    <source>
        <dbReference type="ARBA" id="ARBA00022989"/>
    </source>
</evidence>
<dbReference type="FunFam" id="2.60.40.2030:FF:000023">
    <property type="entry name" value="Adhesion G protein-coupled receptor V1"/>
    <property type="match status" value="1"/>
</dbReference>
<keyword evidence="12" id="KW-0297">G-protein coupled receptor</keyword>
<dbReference type="InterPro" id="IPR009039">
    <property type="entry name" value="EAR"/>
</dbReference>
<evidence type="ECO:0000313" key="26">
    <source>
        <dbReference type="EMBL" id="KAG7318369.1"/>
    </source>
</evidence>
<dbReference type="FunFam" id="2.60.40.2030:FF:000020">
    <property type="entry name" value="Adhesion G protein-coupled receptor V1"/>
    <property type="match status" value="1"/>
</dbReference>
<protein>
    <recommendedName>
        <fullName evidence="18">Adhesion G-protein coupled receptor V1</fullName>
    </recommendedName>
    <alternativeName>
        <fullName evidence="20">G-protein coupled receptor 98</fullName>
    </alternativeName>
    <alternativeName>
        <fullName evidence="19">Very large G-protein coupled receptor 1</fullName>
    </alternativeName>
</protein>
<dbReference type="InterPro" id="IPR046338">
    <property type="entry name" value="GAIN_dom_sf"/>
</dbReference>
<dbReference type="EMBL" id="JAHKSW010000022">
    <property type="protein sequence ID" value="KAG7318369.1"/>
    <property type="molecule type" value="Genomic_DNA"/>
</dbReference>
<dbReference type="OrthoDB" id="2324346at2759"/>
<proteinExistence type="inferred from homology"/>
<dbReference type="FunFam" id="2.60.40.2030:FF:000007">
    <property type="entry name" value="Adhesion G-protein coupled receptor V1"/>
    <property type="match status" value="5"/>
</dbReference>
<dbReference type="PANTHER" id="PTHR46682:SF1">
    <property type="entry name" value="ADHESION G-PROTEIN COUPLED RECEPTOR V1"/>
    <property type="match status" value="1"/>
</dbReference>
<dbReference type="Pfam" id="PF00002">
    <property type="entry name" value="7tm_2"/>
    <property type="match status" value="1"/>
</dbReference>
<evidence type="ECO:0000256" key="20">
    <source>
        <dbReference type="ARBA" id="ARBA00083929"/>
    </source>
</evidence>
<evidence type="ECO:0000256" key="8">
    <source>
        <dbReference type="ARBA" id="ARBA00022737"/>
    </source>
</evidence>
<dbReference type="SUPFAM" id="SSF50978">
    <property type="entry name" value="WD40 repeat-like"/>
    <property type="match status" value="1"/>
</dbReference>
<sequence length="6256" mass="681346">MLMRLARLRLRADGAAEVRSEFSPEKRHGSTAHPEHTTAHHLSDILTQSRCNASGMPGFLALAGLFLVLLIPSARSESAELRFQGQTEFMVNESSRAIVRLVVERVGDPINVTALVLLQGEDTGDFEATTAAAFLLSSESSKTIFIAVKDDDIPEADETFVFNLRLQSSSNGVTVGTPNTARITILSNDNAFGILSFNSTSLITVEEPKGRNLYVPLTLIREKGTYGSVTVNFEIVGGPNPASEDLSPDRGNLTISPGQAVVVFNILIHDDKVPEDDEIFTVQLTEVAGGALLNPNSTSVQIKIARNDAPVRFSQPSFTVSESAGVINLTVTRGRTDDGVLIGSDDGAVSVMYAIVTGNGAASATLLEDFLDLQPIRMVVFPPRIYEAVLRFNIIDDQIPEIAESFQVVLQEETLVGDAVLVSPSFVQVTIEPNDKPYGVLSISSPPPTQPVIINEDTTMRFEGITIVRNGGTHGLVSVNWTIIRNSTDKTPVSSDLSPVSGTLFFAEGQLSAILPLNITQDDLPEEAEAFLLRLIPRSVQGGAEVDQPIEMVFYIQDSDDVYGRFGFHPHERQSIQSQPESRFLSLSFLREAGTLGEVRLAFTALYIPAGTLDPARAQEGVLNGTSANSLLFSSGQSRVQLTLPIRNDAFLQNGARFLIQLDTLQLVNITPPIPSVSPRFGGAINISLVITPDIANGEIGFTSNQTVVATEPEESNTSMIILPLRRDGTDGQAVVFWSIRPVGENRADVTKNDLSPFTGSVTFLSGQSDANISITVMADNVPEINETVLLTLDRTNTENQILKPGFTSREIVILENDDPGGVFEFSPVSRGPWFINEGETVELRVIRQQGQLLNQLVRYTVTPSGNEDFYGATGILEFQPGEREVVVALVAIPDGLPELDKMFAVVLSSHSTPASRLGNNRQVNITVRKSDDPFGVIQFIQPQLLFSINESKGMDIHSASYSIVRGRGRFGNVSVLWLLEPTYSGDITPVQGAVVFTEGEYMKNLTLFSKPDEVPEDVEKFTITLINATGGARLGNILNASLQINKNDDPIYFAEPVIQRVREGGVANFTILRAGLGNFVATVMYRFEFGDSSPGDFIPLSNDSLLVFGYGEWMKNISVAVQDDNIPETDEPFYIVLFNATGDAVVYGKDTAIVMIEANDDANGIFSLDATEKPVEEGKSNNFYVIRNRGHFGNVTVFWQLFANYTPLEPSQEFVNTSGFIIFTTGEKTKPIVLEAISDKIPEFNEFFELRLMNISGGYPGEGGKLAMKDLNASVLIPFNDDPFGVFAIDKDNLDQEVAEDVLSVDDTSSVTSFTILRLQGTFGDVRVSWEILSETFPQGLPPMQDFILMATFPEAVKLQPHARRHHSGTDAFFFSGIPGSYGSISPKTQPEDIPRKLANFTFSAWLMPRPNTDGFIVSKGNGNGTMYYGVKVQTNESHVSVMLHYTTIGSNSTQVARATAMKFVEDNVWVHVIIAVEDGIIGFYLDGNPMPGGIKSLKGEAIMNDAAPVRVGSDPDGRQLFTGLLQDVRLYSVRLNQSEIHELHGQPAKTDFRNVAGYLEYWQGEKLKSFVVETRDDREEEGEEVFYLQLVAVHGGARLPMPRPTARIRIMKSDNANGLFGFTGACIPDISEEGSTVSCIVERTRGALDSVYVNYTVTQLDSPARAPNVSDFAKPSGSIFFLPGQRSEVLNLQVIDDDLPEFDEYFQVRLVSAQSGDGKPGSTPTSGASIDPDNAINNVTIKASDHPYGLLQFQTTPITQAMIRPALEEARITVQEEAGVVSLPVARAQGLLGRVLVAYRTTPVTAIDSRDYENAEGLLDFLPGERLKYINMTIIDNSVPELDKVFRVELYNPQGGVDLFFGSGDSGSGESDTDFFLPPFHYHPANLGLASHITVTISASDEAHGVFQFSDDSISVNGTEPEEGRSNVTLRVIRTFGTLSNVTLYWQADADSEGELIYRSGSLDFTVGQTTGNVFLHISEDDIPELDKSFKIRLLNVSHGRLGSQTVSTLTVLASDDPYGLFLFSERSRPIRVAEADTVVILTIQRRKGLLGRVRVTYRTLSDTDPVPFSTPGVGRASAGSDFVPILESVTFLANQSEANVTVRILDDKEPERAESVFVELSSVTLVEGAQIRPVALSPQLGLRNVSVAQVIIEASDDAFGVLQLSSPAVSIPEYYVGPIINVTRIGGIFADVSVKFRAVPMTARVGEDYSVASSDVVLLEGESSKPVPILIINDVIPELEETFRIELLNQTTGGAFLGVLTQSIITILPSDDPYGSFVFQAAPITVEEPMVNAFEVSLPIVRNAGTIGYVSVKWHATINGRPATGDLQPLSGEVSFAPGETIKTLKVEVLADDVPEIEEIIKVELTGATNGGSIGVENVVNIIVPANDNPYGTVHFEQAVYRVQEPLEGVYIANITVRRSGGNFGLLEILYSTFEIDVVTNAQRNGHNFLIYYDSPLPGAPSSAIRRPINITSARDPLNSCAAFCLRERACQAFSFTNASTATCFWVTTSTNQLSAAAQTLTYIKNTTAAASLFSSQATAGSDYVTMIGQTATMLDGSSSANLTVPILTDSLPEMDESFMIQILKVSLVNMTVGEKHLPTIRQPDTTTVTIGMNGDAFGVFKLYSINPSATQNGLYLEVREEPGTRVLLVIERTGGSLGRVTVEWMHVGGTAKPNADFNGTGETLIFAEGNVKKTLEFYITDDAEPEDNETMQIGLVGTEGGSRILPSSDTVTILILANDHAAGLVGFHPTSRSVIVKEGEKVPLLVQRTAPAIGNVTVEWRIEGPQSSLTFVETSGVLFFTERMLNDTIVLQLLDDGTPEEREEYRVILSNIQTKGVTATGVAALDTEGRESVISVAASDEPFGMLKIAPSSINISTDEKDIKLRIYINREFGASGSVNISYETVKGSLQDLRLTEGALAEPGQDFQHVSSFVIMQDGQTSVSIPITIIDDDIPELKEFFLVNITSAVLITPLPTAPKLDTQGLVAEISINANDGVQGIISWQSTEYEVNETMGVLSLVAYRDAGTYGNVSVFFYAQNLEAQLGLDFNATASVLHFVNGERYKFVEVVILDDPLPEGDEKFQLVLTNPSPGLELGKNVTATVTILANDDGHGIISFNNSEHFLLREPSSMSGLGQSVATLIILRNPPQGIFGTVTVQFSITDTNGTLNTEDLTPSEGFVVLEDGVRFKSLEIWAVLDAEPEMNETFRVSLFNPTGGARLGQPIETFITVLQNQAPLGLFRISPSSNRTLSSLTVEETVGTVFLTVARSNGLDSAVSVEFETNSDTAFGMRGDSSQLAVYQRFRDTWTSGWCSVFNGNSSLVLMLMHDQVTLYRWQGVFVPIQNVSLQKPGSCVGFTVNGTTYVAVAHEDTTMSPAANVSIFRLQPDLNLTLEHTRPVGSRDVKHFSVQTLEYFIALNQVFVWTGNYLSLHHTLDVQDITALSAFTRANRNIQHLVACGGRNSSGCLVYQWINGSFQNPQLLSISAKVKQVESMHTGGETFLLVVTEGPNPTCEVFSWTSQQTFFQPAQSIPFPGLSSVHAFTPPSGIPHLLFAGTNDSALYMWKPELIQFTKVLKSSPAQQFLYLSVLCLNATKSLIIATEGSDSVIYELISVSNQSDFIPRSAELFFQPGVSELEIAVNIINDDTPEAEERFRVSLKNPKGGAEIGFRSQVTVIIPANDDAFGVVGFAQNSLSLEVDELEIDNPFSLSLERRRGTFGRLTVRWAANGSLEDIFPTFGVVTFAESQTVATISLTVLADSVPEVAEKVVIMLRDITTIGVTDPSTRAVIDPRRSRAEVTIKANGSPYGVIGWHLDSQYFITSEPPRSPSNITLSIVRDQGASGNVLVHYTTRPALSLPLINQASEGQDYIAKQATVIIMENATVVLVTITILPDDIPELAETFLVNITGVELMGDQSGANQPRIRRPGMEIAEIKIQENDDPRGVLQFNVSKDASGLVFAYEVPPPGNVLYLPVVRLAGRTGRLVLYWEAQAVIATIDDFTPSSGNLTFQDGQESAMIEISIIDDAVVESTETFLVKLTQVIGGARLGTDTSVLVNIPANDSPLGRFGFQELTITVSEPQFPGDPASVANLTVVRSVGGEGTVYLIWLLEQQGRDDLQPHNGTLVFNGSESRKSVVIQALADAVLEGEEKFTVQLLSARNEAVIDPTRNLATIVIRADRGALGIIGIADSSRNVLIGEPQGMYNGTALISLVRGPGIFGEIEIYWNITPAVIGEFLENSGKVIMRDRQSAATIQLMAVDDDIPEEKRLYELSLTSLTPGADISPSRQRATITMAASDLPYGRFSFSQSLLSVTEDDRSVNITVVRSMGQLGSVWVSYHTEGQSAVSGLDFEQSSGRLLFSPGHSSRVITLKIVDDLLAEGPEQFYLNITQVQLLNDSVLNFTVREHGLQIDQPPAIGNISSIMIVIEKNDNVEGILEFDPSFINITVEEDVGTFSIPVLRRVGVYGQVSVDYITRSFTAQSGSDYILQNGTITFRPGQNISHINVSIVDDLDRESSEVFEIQLTATSGGAILGIRLIAQITIAKSDSPSGMVRFVNRTVISIPNPDSTLRLSLILERFGGVVGDAMITWNILGPNSNEVLPPVNTDFGEPVNGSFHFRDGEGGTRSIELHILPHGEVEVEETFIIRLSHLFGDMDIDPRAGSVTLRIAKFGDPNGIVQFSEQDLRERVYSEPADHEGPLNISLFITRREGVMGNITVFWEILSDTDTTGDFLILRGSATIVAGQRLAEVVLTLLPDTVPELEEVYTVRLSSVEGGAELDANRSSVHLRVRANDEPHGVFALFSEQQKLLVNATDRSRYLALNISRLAGTFGSVSVGYQISYPTPGQSFTEDRSTGSIVVKDGESSTSITVPVSTQVFFVTGFNITVQLMNVSLIGPLLSSPPRVQLDARTALVSIPEEAANAEVGFASLDLQVSDVRSGRCDALINRLGLYGDVSVQWRAGFPPGQTPSGYQPGAITPSSGTVTLSHGQRSKLISFIAEYNTSVPVTHAVHLTTIESMSPGGARFRPGYTVAEVESLGLYQFHPDSQKLTITEDVHTITIYVQRLYGFRTNRTQLYYRTWPGSALPGEDFTPVHDGQLLFEGRQTTAAINISILDDSLMEPNETFYVNLTDVRIISAGSASLGARPRIVAESSVSAITILSSDAVIGFGLLSIGPTMSRTSEDRLEGAPPQKVTLRVRRTAGQTGVVSARVRVYDGGLVSPELHGAPFLQEHNGTWAREGDDFTLESQMVTLVEGQTEAEVSLFILDDQEPEGQEVFYVYLSNPEGGVQIVSSPDQSGITFFAKIIILGSDFHNGIVGFALSSQSGQVLDEDSDNRTAVLFLQRQENRAFEDVFVSWRATFSLTAPALLSEGVNLTQELQQTSGRVLCRRGQVLCLLNLEVRPDQEPEFQVWFLVEIYAVGDGAAINQSARFANITLLESDDPRGLVYFAVGSRLPVATLRANRVTLQVYREGSVASAISVKYQLQELPKAESIGPTLIWPAVADVDFIMATGELSFDIGQHSAGLDITLTPSVGSSNPTPKRFRVVLSDATGGARVHPVYGTANVTLVSDTETQAVWALLEQLHQPLDETLIDRVLQGLINKVTIDMTHEQMTAVLDAVGKILSEAEQTPLKDSSRALAYDLLCALAKPSRTDTRGLSYLATVAERFAFSLVSDTPCSTDGQRGKTLDTCPYFTITAYNWYPTDINAHTFTGTNGDTFTLPDALLEVPVLPEGGMSPLACQKIHFIEYHTEHWFLTNTKGSALNNKVFSVSLQGRGSRPLADGKEVVYRIHTPDRRVKPRQSLCLLWNQAAESWLSDGQFCRVVDDSENFVECACSHLSIYTASAEIGSLSSYNEAFYTAGFICISGFALAIISHVLCSKFPMFAAKLLTHMMVACLGTQICFLVSAFRGRMFSDDGCATLGLFLHYFHLSQFSWMLIQAVNFWQTLVMNDEHTERRYLLYFLLSWGLPALVIIILVTVLLGGYSWSIHDVYGLVQGELCFIPNIYTALCTAAFIPLSCVVGVLVVFIHAYHVTQQWKAYDDVYRGRTNSSEVPMVLYLYALISVVCLWAGLHMAYRYLWMLILLVIFNILLGLYVFAVYFLMHNQLCWPAKATYTVEMNGRDGPDGVFQSTGAATVGGGEISKSTQNLISAMEEISADWDRASLRASIEPSSVFKEAPQDGTYPPEGGFVNTNLVQDEESQEFDDLIFALKTGSGLNLSDSESIHGSHDGASMTNSQIVELRRIPIADTHL</sequence>
<keyword evidence="14" id="KW-1015">Disulfide bond</keyword>
<keyword evidence="15" id="KW-0675">Receptor</keyword>
<name>A0A9D3N9I8_9TELE</name>
<keyword evidence="5" id="KW-1003">Cell membrane</keyword>
<dbReference type="GO" id="GO:0007166">
    <property type="term" value="P:cell surface receptor signaling pathway"/>
    <property type="evidence" value="ECO:0007669"/>
    <property type="project" value="InterPro"/>
</dbReference>
<evidence type="ECO:0000256" key="7">
    <source>
        <dbReference type="ARBA" id="ARBA00022729"/>
    </source>
</evidence>
<feature type="transmembrane region" description="Helical" evidence="22">
    <location>
        <begin position="5963"/>
        <end position="5989"/>
    </location>
</feature>
<dbReference type="PROSITE" id="PS50221">
    <property type="entry name" value="GAIN_B"/>
    <property type="match status" value="1"/>
</dbReference>
<dbReference type="Gene3D" id="2.60.120.200">
    <property type="match status" value="1"/>
</dbReference>
<dbReference type="GO" id="GO:0010855">
    <property type="term" value="F:adenylate cyclase inhibitor activity"/>
    <property type="evidence" value="ECO:0007669"/>
    <property type="project" value="TreeGrafter"/>
</dbReference>
<dbReference type="SUPFAM" id="SSF141072">
    <property type="entry name" value="CalX-like"/>
    <property type="match status" value="38"/>
</dbReference>
<dbReference type="GO" id="GO:0048513">
    <property type="term" value="P:animal organ development"/>
    <property type="evidence" value="ECO:0007669"/>
    <property type="project" value="UniProtKB-ARBA"/>
</dbReference>
<dbReference type="FunFam" id="2.60.40.2030:FF:000028">
    <property type="entry name" value="Adhesion G-protein coupled receptor V1"/>
    <property type="match status" value="1"/>
</dbReference>
<dbReference type="InterPro" id="IPR038081">
    <property type="entry name" value="CalX-like_sf"/>
</dbReference>
<dbReference type="PROSITE" id="PS50948">
    <property type="entry name" value="PAN"/>
    <property type="match status" value="1"/>
</dbReference>
<feature type="domain" description="Apple" evidence="25">
    <location>
        <begin position="2445"/>
        <end position="2531"/>
    </location>
</feature>
<dbReference type="Gene3D" id="1.20.1070.10">
    <property type="entry name" value="Rhodopsin 7-helix transmembrane proteins"/>
    <property type="match status" value="1"/>
</dbReference>
<evidence type="ECO:0000256" key="6">
    <source>
        <dbReference type="ARBA" id="ARBA00022692"/>
    </source>
</evidence>
<feature type="transmembrane region" description="Helical" evidence="22">
    <location>
        <begin position="5860"/>
        <end position="5881"/>
    </location>
</feature>
<dbReference type="Gene3D" id="2.60.40.2030">
    <property type="match status" value="32"/>
</dbReference>
<dbReference type="GO" id="GO:0016787">
    <property type="term" value="F:hydrolase activity"/>
    <property type="evidence" value="ECO:0007669"/>
    <property type="project" value="UniProtKB-KW"/>
</dbReference>
<dbReference type="CDD" id="cd13952">
    <property type="entry name" value="7tm_classB"/>
    <property type="match status" value="1"/>
</dbReference>
<dbReference type="Pfam" id="PF03160">
    <property type="entry name" value="Calx-beta"/>
    <property type="match status" value="32"/>
</dbReference>
<dbReference type="GO" id="GO:0060171">
    <property type="term" value="C:stereocilium membrane"/>
    <property type="evidence" value="ECO:0007669"/>
    <property type="project" value="UniProtKB-SubCell"/>
</dbReference>
<dbReference type="InterPro" id="IPR036322">
    <property type="entry name" value="WD40_repeat_dom_sf"/>
</dbReference>
<organism evidence="26 27">
    <name type="scientific">Hemibagrus wyckioides</name>
    <dbReference type="NCBI Taxonomy" id="337641"/>
    <lineage>
        <taxon>Eukaryota</taxon>
        <taxon>Metazoa</taxon>
        <taxon>Chordata</taxon>
        <taxon>Craniata</taxon>
        <taxon>Vertebrata</taxon>
        <taxon>Euteleostomi</taxon>
        <taxon>Actinopterygii</taxon>
        <taxon>Neopterygii</taxon>
        <taxon>Teleostei</taxon>
        <taxon>Ostariophysi</taxon>
        <taxon>Siluriformes</taxon>
        <taxon>Bagridae</taxon>
        <taxon>Hemibagrus</taxon>
    </lineage>
</organism>
<comment type="similarity">
    <text evidence="4">Belongs to the G-protein coupled receptor 2 family. Adhesion G-protein coupled receptor (ADGR) subfamily.</text>
</comment>
<evidence type="ECO:0000256" key="3">
    <source>
        <dbReference type="ARBA" id="ARBA00004651"/>
    </source>
</evidence>
<evidence type="ECO:0000259" key="23">
    <source>
        <dbReference type="PROSITE" id="PS50221"/>
    </source>
</evidence>
<evidence type="ECO:0000256" key="15">
    <source>
        <dbReference type="ARBA" id="ARBA00023170"/>
    </source>
</evidence>
<evidence type="ECO:0000256" key="21">
    <source>
        <dbReference type="SAM" id="MobiDB-lite"/>
    </source>
</evidence>
<gene>
    <name evidence="26" type="ORF">KOW79_018124</name>
</gene>
<evidence type="ECO:0000256" key="10">
    <source>
        <dbReference type="ARBA" id="ARBA00022837"/>
    </source>
</evidence>
<dbReference type="GO" id="GO:0004930">
    <property type="term" value="F:G protein-coupled receptor activity"/>
    <property type="evidence" value="ECO:0007669"/>
    <property type="project" value="UniProtKB-KW"/>
</dbReference>
<keyword evidence="13 22" id="KW-0472">Membrane</keyword>
<comment type="subcellular location">
    <subcellularLocation>
        <location evidence="3">Cell membrane</location>
        <topology evidence="3">Multi-pass membrane protein</topology>
    </subcellularLocation>
    <subcellularLocation>
        <location evidence="1">Cell projection</location>
        <location evidence="1">Stereocilium membrane</location>
    </subcellularLocation>
    <subcellularLocation>
        <location evidence="2">Photoreceptor inner segment</location>
    </subcellularLocation>
</comment>
<dbReference type="GO" id="GO:0007601">
    <property type="term" value="P:visual perception"/>
    <property type="evidence" value="ECO:0007669"/>
    <property type="project" value="TreeGrafter"/>
</dbReference>
<feature type="transmembrane region" description="Helical" evidence="22">
    <location>
        <begin position="5924"/>
        <end position="5942"/>
    </location>
</feature>
<evidence type="ECO:0000256" key="19">
    <source>
        <dbReference type="ARBA" id="ARBA00078072"/>
    </source>
</evidence>
<dbReference type="PROSITE" id="PS50912">
    <property type="entry name" value="EAR"/>
    <property type="match status" value="3"/>
</dbReference>
<dbReference type="FunFam" id="2.60.40.2030:FF:000017">
    <property type="entry name" value="Adhesion G protein-coupled receptor V1"/>
    <property type="match status" value="5"/>
</dbReference>
<accession>A0A9D3N9I8</accession>
<keyword evidence="8" id="KW-0677">Repeat</keyword>
<feature type="region of interest" description="Disordered" evidence="21">
    <location>
        <begin position="1715"/>
        <end position="1735"/>
    </location>
</feature>
<evidence type="ECO:0000256" key="13">
    <source>
        <dbReference type="ARBA" id="ARBA00023136"/>
    </source>
</evidence>
<evidence type="ECO:0000256" key="18">
    <source>
        <dbReference type="ARBA" id="ARBA00070037"/>
    </source>
</evidence>
<dbReference type="Proteomes" id="UP000824219">
    <property type="component" value="Linkage Group LG22"/>
</dbReference>
<reference evidence="26 27" key="1">
    <citation type="submission" date="2021-06" db="EMBL/GenBank/DDBJ databases">
        <title>Chromosome-level genome assembly of the red-tail catfish (Hemibagrus wyckioides).</title>
        <authorList>
            <person name="Shao F."/>
        </authorList>
    </citation>
    <scope>NUCLEOTIDE SEQUENCE [LARGE SCALE GENOMIC DNA]</scope>
    <source>
        <strain evidence="26">EC202008001</strain>
        <tissue evidence="26">Blood</tissue>
    </source>
</reference>
<evidence type="ECO:0000259" key="24">
    <source>
        <dbReference type="PROSITE" id="PS50261"/>
    </source>
</evidence>
<evidence type="ECO:0000256" key="14">
    <source>
        <dbReference type="ARBA" id="ARBA00023157"/>
    </source>
</evidence>
<evidence type="ECO:0000256" key="2">
    <source>
        <dbReference type="ARBA" id="ARBA00004437"/>
    </source>
</evidence>
<dbReference type="InterPro" id="IPR026919">
    <property type="entry name" value="ADGRV1"/>
</dbReference>
<dbReference type="FunFam" id="2.60.40.2030:FF:000021">
    <property type="entry name" value="Adhesion G protein-coupled receptor V1"/>
    <property type="match status" value="1"/>
</dbReference>
<dbReference type="GO" id="GO:0001917">
    <property type="term" value="C:photoreceptor inner segment"/>
    <property type="evidence" value="ECO:0007669"/>
    <property type="project" value="UniProtKB-SubCell"/>
</dbReference>
<dbReference type="InterPro" id="IPR013320">
    <property type="entry name" value="ConA-like_dom_sf"/>
</dbReference>
<dbReference type="GO" id="GO:0007605">
    <property type="term" value="P:sensory perception of sound"/>
    <property type="evidence" value="ECO:0007669"/>
    <property type="project" value="TreeGrafter"/>
</dbReference>
<feature type="transmembrane region" description="Helical" evidence="22">
    <location>
        <begin position="6057"/>
        <end position="6076"/>
    </location>
</feature>
<evidence type="ECO:0000256" key="16">
    <source>
        <dbReference type="ARBA" id="ARBA00023224"/>
    </source>
</evidence>
<keyword evidence="17" id="KW-0966">Cell projection</keyword>
<dbReference type="FunFam" id="2.60.40.2030:FF:000031">
    <property type="entry name" value="Adhesion G protein-coupled receptor V1"/>
    <property type="match status" value="1"/>
</dbReference>
<evidence type="ECO:0000256" key="9">
    <source>
        <dbReference type="ARBA" id="ARBA00022801"/>
    </source>
</evidence>
<keyword evidence="11 22" id="KW-1133">Transmembrane helix</keyword>
<evidence type="ECO:0000313" key="27">
    <source>
        <dbReference type="Proteomes" id="UP000824219"/>
    </source>
</evidence>
<dbReference type="InterPro" id="IPR017981">
    <property type="entry name" value="GPCR_2-like_7TM"/>
</dbReference>
<dbReference type="GO" id="GO:0005737">
    <property type="term" value="C:cytoplasm"/>
    <property type="evidence" value="ECO:0007669"/>
    <property type="project" value="TreeGrafter"/>
</dbReference>
<feature type="transmembrane region" description="Helical" evidence="22">
    <location>
        <begin position="6009"/>
        <end position="6036"/>
    </location>
</feature>
<evidence type="ECO:0000256" key="17">
    <source>
        <dbReference type="ARBA" id="ARBA00023273"/>
    </source>
</evidence>
<keyword evidence="7" id="KW-0732">Signal</keyword>
<keyword evidence="16" id="KW-0807">Transducer</keyword>
<dbReference type="InterPro" id="IPR003644">
    <property type="entry name" value="Calx_beta"/>
</dbReference>
<dbReference type="FunFam" id="2.60.40.2030:FF:000009">
    <property type="entry name" value="adhesion G-protein coupled receptor V1"/>
    <property type="match status" value="1"/>
</dbReference>
<keyword evidence="6 22" id="KW-0812">Transmembrane</keyword>
<keyword evidence="9" id="KW-0378">Hydrolase</keyword>
<dbReference type="PANTHER" id="PTHR46682">
    <property type="entry name" value="ADHESION G-PROTEIN COUPLED RECEPTOR V1"/>
    <property type="match status" value="1"/>
</dbReference>
<feature type="domain" description="G-protein coupled receptors family 2 profile 2" evidence="24">
    <location>
        <begin position="5857"/>
        <end position="6108"/>
    </location>
</feature>
<dbReference type="FunFam" id="2.60.40.2030:FF:000013">
    <property type="entry name" value="Adhesion G-protein coupled receptor V1"/>
    <property type="match status" value="1"/>
</dbReference>
<feature type="transmembrane region" description="Helical" evidence="22">
    <location>
        <begin position="5893"/>
        <end position="5912"/>
    </location>
</feature>
<keyword evidence="10" id="KW-0106">Calcium</keyword>
<dbReference type="InterPro" id="IPR003609">
    <property type="entry name" value="Pan_app"/>
</dbReference>
<evidence type="ECO:0000256" key="12">
    <source>
        <dbReference type="ARBA" id="ARBA00023040"/>
    </source>
</evidence>